<evidence type="ECO:0000256" key="1">
    <source>
        <dbReference type="ARBA" id="ARBA00005051"/>
    </source>
</evidence>
<evidence type="ECO:0000313" key="14">
    <source>
        <dbReference type="EMBL" id="MDE1463224.1"/>
    </source>
</evidence>
<dbReference type="SUPFAM" id="SSF55083">
    <property type="entry name" value="6-hydroxymethyl-7,8-dihydropterin pyrophosphokinase, HPPK"/>
    <property type="match status" value="1"/>
</dbReference>
<comment type="function">
    <text evidence="10">Catalyzes the transfer of pyrophosphate from adenosine triphosphate (ATP) to 6-hydroxymethyl-7,8-dihydropterin, an enzymatic step in folate biosynthesis pathway.</text>
</comment>
<evidence type="ECO:0000256" key="11">
    <source>
        <dbReference type="ARBA" id="ARBA00029766"/>
    </source>
</evidence>
<dbReference type="EMBL" id="JAPMOU010000018">
    <property type="protein sequence ID" value="MDE1463224.1"/>
    <property type="molecule type" value="Genomic_DNA"/>
</dbReference>
<dbReference type="PANTHER" id="PTHR43071:SF1">
    <property type="entry name" value="2-AMINO-4-HYDROXY-6-HYDROXYMETHYLDIHYDROPTERIDINE PYROPHOSPHOKINASE"/>
    <property type="match status" value="1"/>
</dbReference>
<evidence type="ECO:0000256" key="5">
    <source>
        <dbReference type="ARBA" id="ARBA00022679"/>
    </source>
</evidence>
<evidence type="ECO:0000256" key="2">
    <source>
        <dbReference type="ARBA" id="ARBA00005810"/>
    </source>
</evidence>
<evidence type="ECO:0000256" key="4">
    <source>
        <dbReference type="ARBA" id="ARBA00016218"/>
    </source>
</evidence>
<evidence type="ECO:0000256" key="3">
    <source>
        <dbReference type="ARBA" id="ARBA00013253"/>
    </source>
</evidence>
<proteinExistence type="inferred from homology"/>
<keyword evidence="15" id="KW-1185">Reference proteome</keyword>
<evidence type="ECO:0000256" key="6">
    <source>
        <dbReference type="ARBA" id="ARBA00022741"/>
    </source>
</evidence>
<reference evidence="14 15" key="1">
    <citation type="submission" date="2022-11" db="EMBL/GenBank/DDBJ databases">
        <title>Spartinivicinus poritis sp. nov., isolated from scleractinian coral Porites lutea.</title>
        <authorList>
            <person name="Zhang G."/>
            <person name="Cai L."/>
            <person name="Wei Q."/>
        </authorList>
    </citation>
    <scope>NUCLEOTIDE SEQUENCE [LARGE SCALE GENOMIC DNA]</scope>
    <source>
        <strain evidence="14 15">A2-2</strain>
    </source>
</reference>
<keyword evidence="6" id="KW-0547">Nucleotide-binding</keyword>
<evidence type="ECO:0000259" key="13">
    <source>
        <dbReference type="Pfam" id="PF01288"/>
    </source>
</evidence>
<evidence type="ECO:0000256" key="9">
    <source>
        <dbReference type="ARBA" id="ARBA00022909"/>
    </source>
</evidence>
<sequence>MKQAVLLGIGCNVQPITQVPKILNVLVARFDQVWLSRLVMTKPVGVNNAADFCNGVLYFYSDLSEQALNEWCKQSEQQIGRAPQDCKSRQVADLDLLWCGPSSQRLDPTAIITESYYQQPAKDVLTLVDRLASNATTFVSQPVNVLRVSGPNSEVVGDKPTTIEKQVLPSKIKGF</sequence>
<comment type="caution">
    <text evidence="14">The sequence shown here is derived from an EMBL/GenBank/DDBJ whole genome shotgun (WGS) entry which is preliminary data.</text>
</comment>
<evidence type="ECO:0000256" key="8">
    <source>
        <dbReference type="ARBA" id="ARBA00022840"/>
    </source>
</evidence>
<evidence type="ECO:0000256" key="12">
    <source>
        <dbReference type="ARBA" id="ARBA00033413"/>
    </source>
</evidence>
<dbReference type="Gene3D" id="3.30.70.560">
    <property type="entry name" value="7,8-Dihydro-6-hydroxymethylpterin-pyrophosphokinase HPPK"/>
    <property type="match status" value="1"/>
</dbReference>
<protein>
    <recommendedName>
        <fullName evidence="4">2-amino-4-hydroxy-6-hydroxymethyldihydropteridine pyrophosphokinase</fullName>
        <ecNumber evidence="3">2.7.6.3</ecNumber>
    </recommendedName>
    <alternativeName>
        <fullName evidence="11">6-hydroxymethyl-7,8-dihydropterin pyrophosphokinase</fullName>
    </alternativeName>
    <alternativeName>
        <fullName evidence="12">7,8-dihydro-6-hydroxymethylpterin-pyrophosphokinase</fullName>
    </alternativeName>
</protein>
<dbReference type="EC" id="2.7.6.3" evidence="3"/>
<dbReference type="Proteomes" id="UP001528823">
    <property type="component" value="Unassembled WGS sequence"/>
</dbReference>
<comment type="pathway">
    <text evidence="1">Cofactor biosynthesis; tetrahydrofolate biosynthesis; 2-amino-4-hydroxy-6-hydroxymethyl-7,8-dihydropteridine diphosphate from 7,8-dihydroneopterin triphosphate: step 4/4.</text>
</comment>
<keyword evidence="9" id="KW-0289">Folate biosynthesis</keyword>
<gene>
    <name evidence="14" type="ORF">ORQ98_14760</name>
</gene>
<evidence type="ECO:0000256" key="10">
    <source>
        <dbReference type="ARBA" id="ARBA00029409"/>
    </source>
</evidence>
<dbReference type="RefSeq" id="WP_274689566.1">
    <property type="nucleotide sequence ID" value="NZ_JAPMOU010000018.1"/>
</dbReference>
<feature type="domain" description="7,8-dihydro-6-hydroxymethylpterin-pyrophosphokinase" evidence="13">
    <location>
        <begin position="7"/>
        <end position="117"/>
    </location>
</feature>
<keyword evidence="5" id="KW-0808">Transferase</keyword>
<dbReference type="InterPro" id="IPR000550">
    <property type="entry name" value="Hppk"/>
</dbReference>
<accession>A0ABT5UA33</accession>
<keyword evidence="7" id="KW-0418">Kinase</keyword>
<evidence type="ECO:0000256" key="7">
    <source>
        <dbReference type="ARBA" id="ARBA00022777"/>
    </source>
</evidence>
<comment type="similarity">
    <text evidence="2">Belongs to the HPPK family.</text>
</comment>
<name>A0ABT5UA33_9GAMM</name>
<dbReference type="PANTHER" id="PTHR43071">
    <property type="entry name" value="2-AMINO-4-HYDROXY-6-HYDROXYMETHYLDIHYDROPTERIDINE PYROPHOSPHOKINASE"/>
    <property type="match status" value="1"/>
</dbReference>
<dbReference type="InterPro" id="IPR035907">
    <property type="entry name" value="Hppk_sf"/>
</dbReference>
<keyword evidence="8" id="KW-0067">ATP-binding</keyword>
<dbReference type="Pfam" id="PF01288">
    <property type="entry name" value="HPPK"/>
    <property type="match status" value="1"/>
</dbReference>
<organism evidence="14 15">
    <name type="scientific">Spartinivicinus poritis</name>
    <dbReference type="NCBI Taxonomy" id="2994640"/>
    <lineage>
        <taxon>Bacteria</taxon>
        <taxon>Pseudomonadati</taxon>
        <taxon>Pseudomonadota</taxon>
        <taxon>Gammaproteobacteria</taxon>
        <taxon>Oceanospirillales</taxon>
        <taxon>Zooshikellaceae</taxon>
        <taxon>Spartinivicinus</taxon>
    </lineage>
</organism>
<evidence type="ECO:0000313" key="15">
    <source>
        <dbReference type="Proteomes" id="UP001528823"/>
    </source>
</evidence>